<dbReference type="Gene3D" id="1.10.3290.10">
    <property type="entry name" value="Fido-like domain"/>
    <property type="match status" value="1"/>
</dbReference>
<organism evidence="5 6">
    <name type="scientific">Syntrophobotulus glycolicus (strain DSM 8271 / FlGlyR)</name>
    <dbReference type="NCBI Taxonomy" id="645991"/>
    <lineage>
        <taxon>Bacteria</taxon>
        <taxon>Bacillati</taxon>
        <taxon>Bacillota</taxon>
        <taxon>Clostridia</taxon>
        <taxon>Eubacteriales</taxon>
        <taxon>Desulfitobacteriaceae</taxon>
        <taxon>Syntrophobotulus</taxon>
    </lineage>
</organism>
<feature type="binding site" evidence="2">
    <location>
        <begin position="213"/>
        <end position="214"/>
    </location>
    <ligand>
        <name>ATP</name>
        <dbReference type="ChEBI" id="CHEBI:30616"/>
    </ligand>
</feature>
<dbReference type="KEGG" id="sgy:Sgly_1443"/>
<dbReference type="AlphaFoldDB" id="F0SWH9"/>
<gene>
    <name evidence="5" type="ordered locus">Sgly_1443</name>
</gene>
<reference evidence="6" key="2">
    <citation type="submission" date="2011-02" db="EMBL/GenBank/DDBJ databases">
        <title>The complete genome of Syntrophobotulus glycolicus DSM 8271.</title>
        <authorList>
            <person name="Lucas S."/>
            <person name="Copeland A."/>
            <person name="Lapidus A."/>
            <person name="Bruce D."/>
            <person name="Goodwin L."/>
            <person name="Pitluck S."/>
            <person name="Kyrpides N."/>
            <person name="Mavromatis K."/>
            <person name="Pagani I."/>
            <person name="Ivanova N."/>
            <person name="Mikhailova N."/>
            <person name="Chertkov O."/>
            <person name="Held B."/>
            <person name="Detter J.C."/>
            <person name="Tapia R."/>
            <person name="Han C."/>
            <person name="Land M."/>
            <person name="Hauser L."/>
            <person name="Markowitz V."/>
            <person name="Cheng J.-F."/>
            <person name="Hugenholtz P."/>
            <person name="Woyke T."/>
            <person name="Wu D."/>
            <person name="Spring S."/>
            <person name="Schroeder M."/>
            <person name="Brambilla E."/>
            <person name="Klenk H.-P."/>
            <person name="Eisen J.A."/>
        </authorList>
    </citation>
    <scope>NUCLEOTIDE SEQUENCE [LARGE SCALE GENOMIC DNA]</scope>
    <source>
        <strain evidence="6">DSM 8271 / FlGlyR</strain>
    </source>
</reference>
<feature type="site" description="Important for autoinhibition of adenylyltransferase activity" evidence="3">
    <location>
        <position position="41"/>
    </location>
</feature>
<feature type="domain" description="Fido" evidence="4">
    <location>
        <begin position="92"/>
        <end position="235"/>
    </location>
</feature>
<dbReference type="PANTHER" id="PTHR13504:SF38">
    <property type="entry name" value="FIDO DOMAIN-CONTAINING PROTEIN"/>
    <property type="match status" value="1"/>
</dbReference>
<evidence type="ECO:0000256" key="1">
    <source>
        <dbReference type="PIRSR" id="PIRSR640198-1"/>
    </source>
</evidence>
<name>F0SWH9_SYNGF</name>
<dbReference type="InterPro" id="IPR040198">
    <property type="entry name" value="Fido_containing"/>
</dbReference>
<dbReference type="RefSeq" id="WP_013624615.1">
    <property type="nucleotide sequence ID" value="NC_015172.1"/>
</dbReference>
<dbReference type="Pfam" id="PF02661">
    <property type="entry name" value="Fic"/>
    <property type="match status" value="1"/>
</dbReference>
<dbReference type="OrthoDB" id="9813719at2"/>
<dbReference type="eggNOG" id="COG3177">
    <property type="taxonomic scope" value="Bacteria"/>
</dbReference>
<reference evidence="5 6" key="1">
    <citation type="journal article" date="2011" name="Stand. Genomic Sci.">
        <title>Complete genome sequence of Syntrophobotulus glycolicus type strain (FlGlyR).</title>
        <authorList>
            <person name="Han C."/>
            <person name="Mwirichia R."/>
            <person name="Chertkov O."/>
            <person name="Held B."/>
            <person name="Lapidus A."/>
            <person name="Nolan M."/>
            <person name="Lucas S."/>
            <person name="Hammon N."/>
            <person name="Deshpande S."/>
            <person name="Cheng J.F."/>
            <person name="Tapia R."/>
            <person name="Goodwin L."/>
            <person name="Pitluck S."/>
            <person name="Huntemann M."/>
            <person name="Liolios K."/>
            <person name="Ivanova N."/>
            <person name="Pagani I."/>
            <person name="Mavromatis K."/>
            <person name="Ovchinikova G."/>
            <person name="Pati A."/>
            <person name="Chen A."/>
            <person name="Palaniappan K."/>
            <person name="Land M."/>
            <person name="Hauser L."/>
            <person name="Brambilla E.M."/>
            <person name="Rohde M."/>
            <person name="Spring S."/>
            <person name="Sikorski J."/>
            <person name="Goker M."/>
            <person name="Woyke T."/>
            <person name="Bristow J."/>
            <person name="Eisen J.A."/>
            <person name="Markowitz V."/>
            <person name="Hugenholtz P."/>
            <person name="Kyrpides N.C."/>
            <person name="Klenk H.P."/>
            <person name="Detter J.C."/>
        </authorList>
    </citation>
    <scope>NUCLEOTIDE SEQUENCE [LARGE SCALE GENOMIC DNA]</scope>
    <source>
        <strain evidence="6">DSM 8271 / FlGlyR</strain>
    </source>
</reference>
<feature type="binding site" evidence="2">
    <location>
        <begin position="181"/>
        <end position="188"/>
    </location>
    <ligand>
        <name>ATP</name>
        <dbReference type="ChEBI" id="CHEBI:30616"/>
    </ligand>
</feature>
<evidence type="ECO:0000259" key="4">
    <source>
        <dbReference type="PROSITE" id="PS51459"/>
    </source>
</evidence>
<dbReference type="SUPFAM" id="SSF140931">
    <property type="entry name" value="Fic-like"/>
    <property type="match status" value="1"/>
</dbReference>
<keyword evidence="2" id="KW-0067">ATP-binding</keyword>
<evidence type="ECO:0000256" key="3">
    <source>
        <dbReference type="PIRSR" id="PIRSR640198-3"/>
    </source>
</evidence>
<dbReference type="InterPro" id="IPR003812">
    <property type="entry name" value="Fido"/>
</dbReference>
<dbReference type="GO" id="GO:0005524">
    <property type="term" value="F:ATP binding"/>
    <property type="evidence" value="ECO:0007669"/>
    <property type="project" value="UniProtKB-KW"/>
</dbReference>
<sequence>MDQYSRAVQLWQSYQIASAAELDKYLDSFRILFAFHSGKIENEEVTYHDTREIFENGKVANYTGSPRTIFEQQNQKLCYEFLKEKIVNQEPLSIGQIREIHKILTSGTYDERRYIENEERPGEFKKHDYVTGVHEVGSAAEDVEQDLTELVAEMNSYDGGDTLKAAAYLHARFEYIHPFADGNGRVGRTLVNYFLMTHDHPPLIVYDEDKRLYYECLQKYDEAEELHSLYEFLRYETEKTWKKALSLTEGLKQERKGLTDFTQRM</sequence>
<dbReference type="HOGENOM" id="CLU_040460_3_1_9"/>
<dbReference type="Proteomes" id="UP000007488">
    <property type="component" value="Chromosome"/>
</dbReference>
<evidence type="ECO:0000256" key="2">
    <source>
        <dbReference type="PIRSR" id="PIRSR640198-2"/>
    </source>
</evidence>
<dbReference type="PANTHER" id="PTHR13504">
    <property type="entry name" value="FIDO DOMAIN-CONTAINING PROTEIN DDB_G0283145"/>
    <property type="match status" value="1"/>
</dbReference>
<dbReference type="STRING" id="645991.Sgly_1443"/>
<dbReference type="PROSITE" id="PS51459">
    <property type="entry name" value="FIDO"/>
    <property type="match status" value="1"/>
</dbReference>
<dbReference type="EMBL" id="CP002547">
    <property type="protein sequence ID" value="ADY55745.1"/>
    <property type="molecule type" value="Genomic_DNA"/>
</dbReference>
<evidence type="ECO:0000313" key="5">
    <source>
        <dbReference type="EMBL" id="ADY55745.1"/>
    </source>
</evidence>
<feature type="active site" evidence="1">
    <location>
        <position position="177"/>
    </location>
</feature>
<proteinExistence type="predicted"/>
<keyword evidence="2" id="KW-0547">Nucleotide-binding</keyword>
<accession>F0SWH9</accession>
<keyword evidence="6" id="KW-1185">Reference proteome</keyword>
<dbReference type="InterPro" id="IPR036597">
    <property type="entry name" value="Fido-like_dom_sf"/>
</dbReference>
<evidence type="ECO:0000313" key="6">
    <source>
        <dbReference type="Proteomes" id="UP000007488"/>
    </source>
</evidence>
<protein>
    <submittedName>
        <fullName evidence="5">Filamentation induced by cAMP protein Fic</fullName>
    </submittedName>
</protein>